<accession>A0A3N4UTJ4</accession>
<dbReference type="Pfam" id="PF13499">
    <property type="entry name" value="EF-hand_7"/>
    <property type="match status" value="1"/>
</dbReference>
<feature type="region of interest" description="Disordered" evidence="1">
    <location>
        <begin position="26"/>
        <end position="56"/>
    </location>
</feature>
<proteinExistence type="predicted"/>
<protein>
    <submittedName>
        <fullName evidence="4">Ca2+-binding EF-hand superfamily protein</fullName>
    </submittedName>
</protein>
<evidence type="ECO:0000256" key="2">
    <source>
        <dbReference type="SAM" id="SignalP"/>
    </source>
</evidence>
<dbReference type="Proteomes" id="UP000269689">
    <property type="component" value="Unassembled WGS sequence"/>
</dbReference>
<keyword evidence="5" id="KW-1185">Reference proteome</keyword>
<evidence type="ECO:0000259" key="3">
    <source>
        <dbReference type="PROSITE" id="PS50222"/>
    </source>
</evidence>
<dbReference type="RefSeq" id="WP_123792411.1">
    <property type="nucleotide sequence ID" value="NZ_RKQK01000001.1"/>
</dbReference>
<keyword evidence="2" id="KW-0732">Signal</keyword>
<evidence type="ECO:0000313" key="4">
    <source>
        <dbReference type="EMBL" id="RPE72025.1"/>
    </source>
</evidence>
<feature type="domain" description="EF-hand" evidence="3">
    <location>
        <begin position="110"/>
        <end position="145"/>
    </location>
</feature>
<sequence length="174" mass="18282">MKRTTAISAVALIAILGSSVAGFAAGDRDGDKSKRMGKGGHHERMAGKMDRRGPMMPDFATLDADGDGKVTEAEIAAHKAAQFAEVDTDGNGTVSAEELAAHLEAKAEKRKADRMAKMIERMDADGDGELSADEMAGTVKKTPFERLDTDGDGALSEEEMKAGGERGRGGRGDK</sequence>
<feature type="signal peptide" evidence="2">
    <location>
        <begin position="1"/>
        <end position="24"/>
    </location>
</feature>
<dbReference type="PANTHER" id="PTHR10827:SF86">
    <property type="entry name" value="EF-HAND DOMAIN-CONTAINING PROTEIN"/>
    <property type="match status" value="1"/>
</dbReference>
<reference evidence="4 5" key="1">
    <citation type="submission" date="2018-11" db="EMBL/GenBank/DDBJ databases">
        <title>Genomic Encyclopedia of Type Strains, Phase IV (KMG-IV): sequencing the most valuable type-strain genomes for metagenomic binning, comparative biology and taxonomic classification.</title>
        <authorList>
            <person name="Goeker M."/>
        </authorList>
    </citation>
    <scope>NUCLEOTIDE SEQUENCE [LARGE SCALE GENOMIC DNA]</scope>
    <source>
        <strain evidence="4 5">DSM 104731</strain>
    </source>
</reference>
<comment type="caution">
    <text evidence="4">The sequence shown here is derived from an EMBL/GenBank/DDBJ whole genome shotgun (WGS) entry which is preliminary data.</text>
</comment>
<dbReference type="CDD" id="cd00051">
    <property type="entry name" value="EFh"/>
    <property type="match status" value="1"/>
</dbReference>
<feature type="compositionally biased region" description="Basic and acidic residues" evidence="1">
    <location>
        <begin position="158"/>
        <end position="174"/>
    </location>
</feature>
<dbReference type="SUPFAM" id="SSF47473">
    <property type="entry name" value="EF-hand"/>
    <property type="match status" value="1"/>
</dbReference>
<feature type="domain" description="EF-hand" evidence="3">
    <location>
        <begin position="74"/>
        <end position="109"/>
    </location>
</feature>
<feature type="compositionally biased region" description="Basic and acidic residues" evidence="1">
    <location>
        <begin position="26"/>
        <end position="53"/>
    </location>
</feature>
<dbReference type="Pfam" id="PF13202">
    <property type="entry name" value="EF-hand_5"/>
    <property type="match status" value="2"/>
</dbReference>
<dbReference type="InterPro" id="IPR011992">
    <property type="entry name" value="EF-hand-dom_pair"/>
</dbReference>
<dbReference type="Gene3D" id="1.10.238.10">
    <property type="entry name" value="EF-hand"/>
    <property type="match status" value="2"/>
</dbReference>
<name>A0A3N4UTJ4_9RHOB</name>
<dbReference type="PROSITE" id="PS00018">
    <property type="entry name" value="EF_HAND_1"/>
    <property type="match status" value="3"/>
</dbReference>
<dbReference type="InterPro" id="IPR002048">
    <property type="entry name" value="EF_hand_dom"/>
</dbReference>
<evidence type="ECO:0000313" key="5">
    <source>
        <dbReference type="Proteomes" id="UP000269689"/>
    </source>
</evidence>
<dbReference type="AlphaFoldDB" id="A0A3N4UTJ4"/>
<dbReference type="EMBL" id="RKQK01000001">
    <property type="protein sequence ID" value="RPE72025.1"/>
    <property type="molecule type" value="Genomic_DNA"/>
</dbReference>
<dbReference type="SMART" id="SM00054">
    <property type="entry name" value="EFh"/>
    <property type="match status" value="3"/>
</dbReference>
<feature type="chain" id="PRO_5018023891" evidence="2">
    <location>
        <begin position="25"/>
        <end position="174"/>
    </location>
</feature>
<organism evidence="4 5">
    <name type="scientific">Pacificibacter maritimus</name>
    <dbReference type="NCBI Taxonomy" id="762213"/>
    <lineage>
        <taxon>Bacteria</taxon>
        <taxon>Pseudomonadati</taxon>
        <taxon>Pseudomonadota</taxon>
        <taxon>Alphaproteobacteria</taxon>
        <taxon>Rhodobacterales</taxon>
        <taxon>Roseobacteraceae</taxon>
        <taxon>Pacificibacter</taxon>
    </lineage>
</organism>
<evidence type="ECO:0000256" key="1">
    <source>
        <dbReference type="SAM" id="MobiDB-lite"/>
    </source>
</evidence>
<dbReference type="InterPro" id="IPR018247">
    <property type="entry name" value="EF_Hand_1_Ca_BS"/>
</dbReference>
<dbReference type="PANTHER" id="PTHR10827">
    <property type="entry name" value="RETICULOCALBIN"/>
    <property type="match status" value="1"/>
</dbReference>
<gene>
    <name evidence="4" type="ORF">EDD53_1164</name>
</gene>
<dbReference type="OrthoDB" id="5470953at2"/>
<feature type="region of interest" description="Disordered" evidence="1">
    <location>
        <begin position="122"/>
        <end position="174"/>
    </location>
</feature>
<dbReference type="GO" id="GO:0005509">
    <property type="term" value="F:calcium ion binding"/>
    <property type="evidence" value="ECO:0007669"/>
    <property type="project" value="InterPro"/>
</dbReference>
<dbReference type="PROSITE" id="PS50222">
    <property type="entry name" value="EF_HAND_2"/>
    <property type="match status" value="2"/>
</dbReference>